<dbReference type="EMBL" id="FOJY01000009">
    <property type="protein sequence ID" value="SFB09939.1"/>
    <property type="molecule type" value="Genomic_DNA"/>
</dbReference>
<evidence type="ECO:0000256" key="3">
    <source>
        <dbReference type="ARBA" id="ARBA00038502"/>
    </source>
</evidence>
<dbReference type="AlphaFoldDB" id="A0A1I0Y9B2"/>
<dbReference type="STRING" id="1120918.SAMN05216249_10946"/>
<dbReference type="GO" id="GO:0005737">
    <property type="term" value="C:cytoplasm"/>
    <property type="evidence" value="ECO:0007669"/>
    <property type="project" value="TreeGrafter"/>
</dbReference>
<accession>A0A1I0Y9B2</accession>
<evidence type="ECO:0000259" key="4">
    <source>
        <dbReference type="Pfam" id="PF13302"/>
    </source>
</evidence>
<dbReference type="InterPro" id="IPR016181">
    <property type="entry name" value="Acyl_CoA_acyltransferase"/>
</dbReference>
<reference evidence="5 6" key="1">
    <citation type="submission" date="2016-10" db="EMBL/GenBank/DDBJ databases">
        <authorList>
            <person name="de Groot N.N."/>
        </authorList>
    </citation>
    <scope>NUCLEOTIDE SEQUENCE [LARGE SCALE GENOMIC DNA]</scope>
    <source>
        <strain evidence="5 6">DSM 5522</strain>
    </source>
</reference>
<evidence type="ECO:0000256" key="1">
    <source>
        <dbReference type="ARBA" id="ARBA00022679"/>
    </source>
</evidence>
<proteinExistence type="inferred from homology"/>
<evidence type="ECO:0000256" key="2">
    <source>
        <dbReference type="ARBA" id="ARBA00023315"/>
    </source>
</evidence>
<sequence>MHDLVETDRLILKTLGGEYSDKVLEFYLNNKLLFEKYEAERPVNFYTITYFRSLLEYEIACAKKKSALRYWVFEKENPDLIIGTVSFQNFQRRDGSCCQVGYKFDAKYHGMRYAREALNMGSNVVFSEFNVTRIEAFIMPDNIASKKMIVHCGYQYEGTLRKKFKINGKLEDHEVYSKLRNE</sequence>
<gene>
    <name evidence="5" type="ORF">SAMN05216249_10946</name>
</gene>
<dbReference type="InterPro" id="IPR051531">
    <property type="entry name" value="N-acetyltransferase"/>
</dbReference>
<dbReference type="Gene3D" id="3.40.630.30">
    <property type="match status" value="1"/>
</dbReference>
<evidence type="ECO:0000313" key="6">
    <source>
        <dbReference type="Proteomes" id="UP000198838"/>
    </source>
</evidence>
<keyword evidence="1 5" id="KW-0808">Transferase</keyword>
<protein>
    <submittedName>
        <fullName evidence="5">Ribosomal-protein-alanine N-acetyltransferase</fullName>
    </submittedName>
</protein>
<dbReference type="OrthoDB" id="9795206at2"/>
<dbReference type="InterPro" id="IPR000182">
    <property type="entry name" value="GNAT_dom"/>
</dbReference>
<dbReference type="RefSeq" id="WP_092872233.1">
    <property type="nucleotide sequence ID" value="NZ_FOJY01000009.1"/>
</dbReference>
<dbReference type="PANTHER" id="PTHR43792">
    <property type="entry name" value="GNAT FAMILY, PUTATIVE (AFU_ORTHOLOGUE AFUA_3G00765)-RELATED-RELATED"/>
    <property type="match status" value="1"/>
</dbReference>
<dbReference type="SUPFAM" id="SSF55729">
    <property type="entry name" value="Acyl-CoA N-acyltransferases (Nat)"/>
    <property type="match status" value="1"/>
</dbReference>
<feature type="domain" description="N-acetyltransferase" evidence="4">
    <location>
        <begin position="49"/>
        <end position="155"/>
    </location>
</feature>
<evidence type="ECO:0000313" key="5">
    <source>
        <dbReference type="EMBL" id="SFB09939.1"/>
    </source>
</evidence>
<dbReference type="Proteomes" id="UP000198838">
    <property type="component" value="Unassembled WGS sequence"/>
</dbReference>
<keyword evidence="6" id="KW-1185">Reference proteome</keyword>
<name>A0A1I0Y9B2_9FIRM</name>
<comment type="similarity">
    <text evidence="3">Belongs to the acetyltransferase family. RimJ subfamily.</text>
</comment>
<dbReference type="GO" id="GO:0008999">
    <property type="term" value="F:protein-N-terminal-alanine acetyltransferase activity"/>
    <property type="evidence" value="ECO:0007669"/>
    <property type="project" value="TreeGrafter"/>
</dbReference>
<dbReference type="Pfam" id="PF13302">
    <property type="entry name" value="Acetyltransf_3"/>
    <property type="match status" value="1"/>
</dbReference>
<dbReference type="PANTHER" id="PTHR43792:SF8">
    <property type="entry name" value="[RIBOSOMAL PROTEIN US5]-ALANINE N-ACETYLTRANSFERASE"/>
    <property type="match status" value="1"/>
</dbReference>
<keyword evidence="2" id="KW-0012">Acyltransferase</keyword>
<organism evidence="5 6">
    <name type="scientific">Acetitomaculum ruminis DSM 5522</name>
    <dbReference type="NCBI Taxonomy" id="1120918"/>
    <lineage>
        <taxon>Bacteria</taxon>
        <taxon>Bacillati</taxon>
        <taxon>Bacillota</taxon>
        <taxon>Clostridia</taxon>
        <taxon>Lachnospirales</taxon>
        <taxon>Lachnospiraceae</taxon>
        <taxon>Acetitomaculum</taxon>
    </lineage>
</organism>